<feature type="region of interest" description="Disordered" evidence="1">
    <location>
        <begin position="149"/>
        <end position="168"/>
    </location>
</feature>
<reference evidence="3" key="1">
    <citation type="submission" date="2023-06" db="EMBL/GenBank/DDBJ databases">
        <title>Conoideocrella luteorostrata (Hypocreales: Clavicipitaceae), a potential biocontrol fungus for elongate hemlock scale in United States Christmas tree production areas.</title>
        <authorList>
            <person name="Barrett H."/>
            <person name="Lovett B."/>
            <person name="Macias A.M."/>
            <person name="Stajich J.E."/>
            <person name="Kasson M.T."/>
        </authorList>
    </citation>
    <scope>NUCLEOTIDE SEQUENCE</scope>
    <source>
        <strain evidence="3">ARSEF 14590</strain>
    </source>
</reference>
<evidence type="ECO:0000256" key="1">
    <source>
        <dbReference type="SAM" id="MobiDB-lite"/>
    </source>
</evidence>
<dbReference type="InterPro" id="IPR046676">
    <property type="entry name" value="DUF6546"/>
</dbReference>
<evidence type="ECO:0000313" key="4">
    <source>
        <dbReference type="Proteomes" id="UP001251528"/>
    </source>
</evidence>
<evidence type="ECO:0000259" key="2">
    <source>
        <dbReference type="Pfam" id="PF20183"/>
    </source>
</evidence>
<dbReference type="EMBL" id="JASWJB010000525">
    <property type="protein sequence ID" value="KAK2589922.1"/>
    <property type="molecule type" value="Genomic_DNA"/>
</dbReference>
<accession>A0AAJ0CCD1</accession>
<name>A0AAJ0CCD1_9HYPO</name>
<proteinExistence type="predicted"/>
<dbReference type="Proteomes" id="UP001251528">
    <property type="component" value="Unassembled WGS sequence"/>
</dbReference>
<feature type="domain" description="DUF6546" evidence="2">
    <location>
        <begin position="281"/>
        <end position="480"/>
    </location>
</feature>
<gene>
    <name evidence="3" type="ORF">QQS21_012402</name>
</gene>
<organism evidence="3 4">
    <name type="scientific">Conoideocrella luteorostrata</name>
    <dbReference type="NCBI Taxonomy" id="1105319"/>
    <lineage>
        <taxon>Eukaryota</taxon>
        <taxon>Fungi</taxon>
        <taxon>Dikarya</taxon>
        <taxon>Ascomycota</taxon>
        <taxon>Pezizomycotina</taxon>
        <taxon>Sordariomycetes</taxon>
        <taxon>Hypocreomycetidae</taxon>
        <taxon>Hypocreales</taxon>
        <taxon>Clavicipitaceae</taxon>
        <taxon>Conoideocrella</taxon>
    </lineage>
</organism>
<keyword evidence="4" id="KW-1185">Reference proteome</keyword>
<sequence length="492" mass="56996">MSGSSWNLLPPEIRLQILEVVSRQGSRGSCAAVCSEWKAFIEPQNFYRLELQVPCLEQLPHMTTRTAGLVRQIRLNIELPRYSCRSCQWPESSARRSQHSAIFRASIQKLFTILSAWKTTDRFVLELNTFSPSDSEHWFKNYGLDAQTDGESEQQQQEAPTRWHDPKHGWIDGRQIESPSADAMSRLFAPICLSLPESIPEVHAVTRLVIRRECRRQIIPPVLRLLLQKLPRLQSMVYEPWRACRSTWKIACDKGMLRYQLFDQRPNHLLAEFASVIQDALPIHVEMLSIFEDPNSELVSAMHRDPLFEQVIDDNVTAGTELVRALVLRSCDLKHLSISFMVDARQFLDSLQSTYCCHKLRSLTLTASVLRRESQNKIASFLSHASSFPQEMKQLERLILWNSKRGDACSLIYQRDRSNQQATLTWRGTWHFELNYEVVESWKKVTPDLFLRIENEQLQAVIKQNGDAIYHLRLPGEVIDPISVRQLRQEAY</sequence>
<protein>
    <recommendedName>
        <fullName evidence="2">DUF6546 domain-containing protein</fullName>
    </recommendedName>
</protein>
<dbReference type="AlphaFoldDB" id="A0AAJ0CCD1"/>
<evidence type="ECO:0000313" key="3">
    <source>
        <dbReference type="EMBL" id="KAK2589922.1"/>
    </source>
</evidence>
<comment type="caution">
    <text evidence="3">The sequence shown here is derived from an EMBL/GenBank/DDBJ whole genome shotgun (WGS) entry which is preliminary data.</text>
</comment>
<dbReference type="Pfam" id="PF20183">
    <property type="entry name" value="DUF6546"/>
    <property type="match status" value="1"/>
</dbReference>